<dbReference type="InterPro" id="IPR027417">
    <property type="entry name" value="P-loop_NTPase"/>
</dbReference>
<keyword evidence="10" id="KW-0472">Membrane</keyword>
<dbReference type="InterPro" id="IPR050445">
    <property type="entry name" value="Bact_polysacc_biosynth/exp"/>
</dbReference>
<feature type="transmembrane region" description="Helical" evidence="10">
    <location>
        <begin position="495"/>
        <end position="517"/>
    </location>
</feature>
<dbReference type="EC" id="2.7.10.2" evidence="3"/>
<keyword evidence="8" id="KW-0829">Tyrosine-protein kinase</keyword>
<dbReference type="RefSeq" id="WP_117899563.1">
    <property type="nucleotide sequence ID" value="NZ_QSHQ01000016.1"/>
</dbReference>
<dbReference type="GO" id="GO:0042802">
    <property type="term" value="F:identical protein binding"/>
    <property type="evidence" value="ECO:0007669"/>
    <property type="project" value="UniProtKB-ARBA"/>
</dbReference>
<dbReference type="GO" id="GO:0005886">
    <property type="term" value="C:plasma membrane"/>
    <property type="evidence" value="ECO:0007669"/>
    <property type="project" value="UniProtKB-ARBA"/>
</dbReference>
<keyword evidence="7" id="KW-0067">ATP-binding</keyword>
<comment type="catalytic activity">
    <reaction evidence="9">
        <text>L-tyrosyl-[protein] + ATP = O-phospho-L-tyrosyl-[protein] + ADP + H(+)</text>
        <dbReference type="Rhea" id="RHEA:10596"/>
        <dbReference type="Rhea" id="RHEA-COMP:10136"/>
        <dbReference type="Rhea" id="RHEA-COMP:20101"/>
        <dbReference type="ChEBI" id="CHEBI:15378"/>
        <dbReference type="ChEBI" id="CHEBI:30616"/>
        <dbReference type="ChEBI" id="CHEBI:46858"/>
        <dbReference type="ChEBI" id="CHEBI:61978"/>
        <dbReference type="ChEBI" id="CHEBI:456216"/>
        <dbReference type="EC" id="2.7.10.2"/>
    </reaction>
</comment>
<dbReference type="EMBL" id="QSHQ01000016">
    <property type="protein sequence ID" value="RHC29213.1"/>
    <property type="molecule type" value="Genomic_DNA"/>
</dbReference>
<evidence type="ECO:0000256" key="5">
    <source>
        <dbReference type="ARBA" id="ARBA00022741"/>
    </source>
</evidence>
<evidence type="ECO:0000256" key="8">
    <source>
        <dbReference type="ARBA" id="ARBA00023137"/>
    </source>
</evidence>
<dbReference type="GO" id="GO:0004715">
    <property type="term" value="F:non-membrane spanning protein tyrosine kinase activity"/>
    <property type="evidence" value="ECO:0007669"/>
    <property type="project" value="UniProtKB-EC"/>
</dbReference>
<comment type="caution">
    <text evidence="13">The sequence shown here is derived from an EMBL/GenBank/DDBJ whole genome shotgun (WGS) entry which is preliminary data.</text>
</comment>
<evidence type="ECO:0000256" key="2">
    <source>
        <dbReference type="ARBA" id="ARBA00008883"/>
    </source>
</evidence>
<evidence type="ECO:0000313" key="13">
    <source>
        <dbReference type="EMBL" id="RHC29213.1"/>
    </source>
</evidence>
<protein>
    <recommendedName>
        <fullName evidence="3">non-specific protein-tyrosine kinase</fullName>
        <ecNumber evidence="3">2.7.10.2</ecNumber>
    </recommendedName>
</protein>
<dbReference type="PANTHER" id="PTHR32309:SF13">
    <property type="entry name" value="FERRIC ENTEROBACTIN TRANSPORT PROTEIN FEPE"/>
    <property type="match status" value="1"/>
</dbReference>
<comment type="similarity">
    <text evidence="2">Belongs to the etk/wzc family.</text>
</comment>
<accession>A0A413ZQY0</accession>
<dbReference type="InterPro" id="IPR025669">
    <property type="entry name" value="AAA_dom"/>
</dbReference>
<evidence type="ECO:0000256" key="7">
    <source>
        <dbReference type="ARBA" id="ARBA00022840"/>
    </source>
</evidence>
<comment type="similarity">
    <text evidence="1">Belongs to the CpsD/CapB family.</text>
</comment>
<gene>
    <name evidence="13" type="ORF">DW853_09815</name>
</gene>
<feature type="domain" description="Tyrosine-protein kinase G-rich" evidence="12">
    <location>
        <begin position="437"/>
        <end position="510"/>
    </location>
</feature>
<dbReference type="InterPro" id="IPR032807">
    <property type="entry name" value="GNVR"/>
</dbReference>
<feature type="transmembrane region" description="Helical" evidence="10">
    <location>
        <begin position="29"/>
        <end position="47"/>
    </location>
</feature>
<dbReference type="GO" id="GO:0005524">
    <property type="term" value="F:ATP binding"/>
    <property type="evidence" value="ECO:0007669"/>
    <property type="project" value="UniProtKB-KW"/>
</dbReference>
<feature type="domain" description="AAA" evidence="11">
    <location>
        <begin position="588"/>
        <end position="709"/>
    </location>
</feature>
<keyword evidence="4" id="KW-0808">Transferase</keyword>
<evidence type="ECO:0000256" key="4">
    <source>
        <dbReference type="ARBA" id="ARBA00022679"/>
    </source>
</evidence>
<dbReference type="CDD" id="cd05387">
    <property type="entry name" value="BY-kinase"/>
    <property type="match status" value="1"/>
</dbReference>
<dbReference type="SUPFAM" id="SSF52540">
    <property type="entry name" value="P-loop containing nucleoside triphosphate hydrolases"/>
    <property type="match status" value="1"/>
</dbReference>
<dbReference type="Proteomes" id="UP000285305">
    <property type="component" value="Unassembled WGS sequence"/>
</dbReference>
<keyword evidence="5" id="KW-0547">Nucleotide-binding</keyword>
<dbReference type="Pfam" id="PF13807">
    <property type="entry name" value="GNVR"/>
    <property type="match status" value="1"/>
</dbReference>
<evidence type="ECO:0000256" key="10">
    <source>
        <dbReference type="SAM" id="Phobius"/>
    </source>
</evidence>
<keyword evidence="10" id="KW-0812">Transmembrane</keyword>
<reference evidence="13 14" key="1">
    <citation type="submission" date="2018-08" db="EMBL/GenBank/DDBJ databases">
        <title>A genome reference for cultivated species of the human gut microbiota.</title>
        <authorList>
            <person name="Zou Y."/>
            <person name="Xue W."/>
            <person name="Luo G."/>
        </authorList>
    </citation>
    <scope>NUCLEOTIDE SEQUENCE [LARGE SCALE GENOMIC DNA]</scope>
    <source>
        <strain evidence="13 14">AM36-9BH</strain>
    </source>
</reference>
<name>A0A413ZQY0_BACSE</name>
<dbReference type="FunFam" id="3.40.50.300:FF:000527">
    <property type="entry name" value="Tyrosine-protein kinase etk"/>
    <property type="match status" value="1"/>
</dbReference>
<dbReference type="InterPro" id="IPR005702">
    <property type="entry name" value="Wzc-like_C"/>
</dbReference>
<dbReference type="NCBIfam" id="TIGR01007">
    <property type="entry name" value="eps_fam"/>
    <property type="match status" value="1"/>
</dbReference>
<keyword evidence="10" id="KW-1133">Transmembrane helix</keyword>
<evidence type="ECO:0000256" key="3">
    <source>
        <dbReference type="ARBA" id="ARBA00011903"/>
    </source>
</evidence>
<proteinExistence type="inferred from homology"/>
<evidence type="ECO:0000259" key="11">
    <source>
        <dbReference type="Pfam" id="PF13614"/>
    </source>
</evidence>
<evidence type="ECO:0000256" key="1">
    <source>
        <dbReference type="ARBA" id="ARBA00007316"/>
    </source>
</evidence>
<evidence type="ECO:0000259" key="12">
    <source>
        <dbReference type="Pfam" id="PF13807"/>
    </source>
</evidence>
<organism evidence="13 14">
    <name type="scientific">Bacteroides stercoris</name>
    <dbReference type="NCBI Taxonomy" id="46506"/>
    <lineage>
        <taxon>Bacteria</taxon>
        <taxon>Pseudomonadati</taxon>
        <taxon>Bacteroidota</taxon>
        <taxon>Bacteroidia</taxon>
        <taxon>Bacteroidales</taxon>
        <taxon>Bacteroidaceae</taxon>
        <taxon>Bacteroides</taxon>
    </lineage>
</organism>
<keyword evidence="6" id="KW-0418">Kinase</keyword>
<dbReference type="PANTHER" id="PTHR32309">
    <property type="entry name" value="TYROSINE-PROTEIN KINASE"/>
    <property type="match status" value="1"/>
</dbReference>
<evidence type="ECO:0000256" key="9">
    <source>
        <dbReference type="ARBA" id="ARBA00051245"/>
    </source>
</evidence>
<dbReference type="AlphaFoldDB" id="A0A413ZQY0"/>
<dbReference type="Pfam" id="PF13614">
    <property type="entry name" value="AAA_31"/>
    <property type="match status" value="1"/>
</dbReference>
<dbReference type="Gene3D" id="3.40.50.300">
    <property type="entry name" value="P-loop containing nucleotide triphosphate hydrolases"/>
    <property type="match status" value="1"/>
</dbReference>
<sequence>MNQTNTSTASGKEQGLNLVDMLVFFLSKWKWFLLSVLLFGSLAWLQYARSPLVYFRQATVIIKDPSSKPYTAGGLNRYDNFVNKVNVANELLQFRSKKLMREVVSRVHADISYQIQDGLRRNELFTRSPIAVRFIDATPERSVAFTVIPKNEKEVFLSQLIGDDTDKVLTVMMNDTVAIGDLHIVVTSTHFYKEAWLGKSIQVQKRPLDAVTAYYQAALGIRQEESEASILTLSLKDNSSVRAEDVLNMLITVYNEEAIRDKNQVAVNTAEFINERLIIIGEELGDVETDLESFKRDNKMVDIATSANMFISESQKYNSDALELETQLQLAQYIKDYLTDARKETDLIPANTGISDMNIESQISQYNAIKLKRDKLINESSDSNPVVEELNNALHAMKQSIIRTVDNMIVGINMKRNDAQSREKLAQSRVASIPTKERQMLSIERQQKIKESLYMFLLNRREENALSQAMVDNNARVIDSADGSDAPISPKRNRILLLGVLLGLAVPGVACLLILFLDTRVHSRKDMEGWISIPFLGEIPLDKNQLKHRSNNRKQQPAVGERDDDIVSEAFRILRTNMAFMSKKEKPMQVITFTSFNEGAGKTFISRNLAMSLVRAKKRVILLDLDIRKGTLSRVFNLRKTGMTDYLADSSILIEDVIQHGEQFDIIASGTVAPNPAELLMDERLDELVRELRSRYDYIIADSVPVGIIADATITNRIADLTVFVARAGKLDRRQLPDIELLYQEKKLTNMAIVLNGADLRNRYGYRYYGYYGNYSYGANKKKKF</sequence>
<evidence type="ECO:0000313" key="14">
    <source>
        <dbReference type="Proteomes" id="UP000285305"/>
    </source>
</evidence>
<evidence type="ECO:0000256" key="6">
    <source>
        <dbReference type="ARBA" id="ARBA00022777"/>
    </source>
</evidence>